<keyword evidence="2" id="KW-1185">Reference proteome</keyword>
<dbReference type="RefSeq" id="WP_248938648.1">
    <property type="nucleotide sequence ID" value="NZ_JAKIKS010000005.1"/>
</dbReference>
<dbReference type="Proteomes" id="UP001203423">
    <property type="component" value="Unassembled WGS sequence"/>
</dbReference>
<sequence>MTLIPTKTKTSYYRRLYIAYLIDTGVSTVPQIMLETGMPRRTIQDTIKSLSEIDIICVFIGATKDGHYEITHWGAINQKWITNNLQHIITVL</sequence>
<proteinExistence type="predicted"/>
<accession>A0ABT0L794</accession>
<evidence type="ECO:0000313" key="1">
    <source>
        <dbReference type="EMBL" id="MCL1123360.1"/>
    </source>
</evidence>
<organism evidence="1 2">
    <name type="scientific">Shewanella surugensis</name>
    <dbReference type="NCBI Taxonomy" id="212020"/>
    <lineage>
        <taxon>Bacteria</taxon>
        <taxon>Pseudomonadati</taxon>
        <taxon>Pseudomonadota</taxon>
        <taxon>Gammaproteobacteria</taxon>
        <taxon>Alteromonadales</taxon>
        <taxon>Shewanellaceae</taxon>
        <taxon>Shewanella</taxon>
    </lineage>
</organism>
<dbReference type="PIRSF" id="PIRSF037266">
    <property type="entry name" value="UCP037266"/>
    <property type="match status" value="1"/>
</dbReference>
<dbReference type="InterPro" id="IPR036388">
    <property type="entry name" value="WH-like_DNA-bd_sf"/>
</dbReference>
<dbReference type="Gene3D" id="1.10.10.10">
    <property type="entry name" value="Winged helix-like DNA-binding domain superfamily/Winged helix DNA-binding domain"/>
    <property type="match status" value="1"/>
</dbReference>
<dbReference type="EMBL" id="JAKIKS010000005">
    <property type="protein sequence ID" value="MCL1123360.1"/>
    <property type="molecule type" value="Genomic_DNA"/>
</dbReference>
<reference evidence="1 2" key="1">
    <citation type="submission" date="2022-01" db="EMBL/GenBank/DDBJ databases">
        <title>Whole genome-based taxonomy of the Shewanellaceae.</title>
        <authorList>
            <person name="Martin-Rodriguez A.J."/>
        </authorList>
    </citation>
    <scope>NUCLEOTIDE SEQUENCE [LARGE SCALE GENOMIC DNA]</scope>
    <source>
        <strain evidence="1 2">DSM 17177</strain>
    </source>
</reference>
<protein>
    <submittedName>
        <fullName evidence="1">Winged helix-turn-helix domain-containing protein</fullName>
    </submittedName>
</protein>
<name>A0ABT0L794_9GAMM</name>
<comment type="caution">
    <text evidence="1">The sequence shown here is derived from an EMBL/GenBank/DDBJ whole genome shotgun (WGS) entry which is preliminary data.</text>
</comment>
<evidence type="ECO:0000313" key="2">
    <source>
        <dbReference type="Proteomes" id="UP001203423"/>
    </source>
</evidence>
<gene>
    <name evidence="1" type="ORF">L2764_02400</name>
</gene>
<dbReference type="Pfam" id="PF09904">
    <property type="entry name" value="HTH_43"/>
    <property type="match status" value="1"/>
</dbReference>
<dbReference type="InterPro" id="IPR017162">
    <property type="entry name" value="UCP037266"/>
</dbReference>